<reference evidence="2" key="1">
    <citation type="journal article" date="2023" name="Mol. Phylogenet. Evol.">
        <title>Genome-scale phylogeny and comparative genomics of the fungal order Sordariales.</title>
        <authorList>
            <person name="Hensen N."/>
            <person name="Bonometti L."/>
            <person name="Westerberg I."/>
            <person name="Brannstrom I.O."/>
            <person name="Guillou S."/>
            <person name="Cros-Aarteil S."/>
            <person name="Calhoun S."/>
            <person name="Haridas S."/>
            <person name="Kuo A."/>
            <person name="Mondo S."/>
            <person name="Pangilinan J."/>
            <person name="Riley R."/>
            <person name="LaButti K."/>
            <person name="Andreopoulos B."/>
            <person name="Lipzen A."/>
            <person name="Chen C."/>
            <person name="Yan M."/>
            <person name="Daum C."/>
            <person name="Ng V."/>
            <person name="Clum A."/>
            <person name="Steindorff A."/>
            <person name="Ohm R.A."/>
            <person name="Martin F."/>
            <person name="Silar P."/>
            <person name="Natvig D.O."/>
            <person name="Lalanne C."/>
            <person name="Gautier V."/>
            <person name="Ament-Velasquez S.L."/>
            <person name="Kruys A."/>
            <person name="Hutchinson M.I."/>
            <person name="Powell A.J."/>
            <person name="Barry K."/>
            <person name="Miller A.N."/>
            <person name="Grigoriev I.V."/>
            <person name="Debuchy R."/>
            <person name="Gladieux P."/>
            <person name="Hiltunen Thoren M."/>
            <person name="Johannesson H."/>
        </authorList>
    </citation>
    <scope>NUCLEOTIDE SEQUENCE</scope>
    <source>
        <strain evidence="2">PSN293</strain>
    </source>
</reference>
<comment type="caution">
    <text evidence="2">The sequence shown here is derived from an EMBL/GenBank/DDBJ whole genome shotgun (WGS) entry which is preliminary data.</text>
</comment>
<sequence>HLPDGSSVVASLRTVSRIWGEDKVHYYRWAERGESYCNKLCAAAREVGIWEEAVVKLNRLIHRRAQQLRRRDVKISVNPIEPDDLINLRAWSHQGPYVRKGDDEGIALHFSMLAATDLPAGFGFDKFGLLIRTEEQQPGSVMEGDLVAEGNVRELDQQTRGPRKRQSSPNNNQSR</sequence>
<keyword evidence="3" id="KW-1185">Reference proteome</keyword>
<accession>A0AAN7AYB3</accession>
<feature type="non-terminal residue" evidence="2">
    <location>
        <position position="175"/>
    </location>
</feature>
<feature type="non-terminal residue" evidence="2">
    <location>
        <position position="1"/>
    </location>
</feature>
<feature type="region of interest" description="Disordered" evidence="1">
    <location>
        <begin position="140"/>
        <end position="175"/>
    </location>
</feature>
<organism evidence="2 3">
    <name type="scientific">Rhypophila decipiens</name>
    <dbReference type="NCBI Taxonomy" id="261697"/>
    <lineage>
        <taxon>Eukaryota</taxon>
        <taxon>Fungi</taxon>
        <taxon>Dikarya</taxon>
        <taxon>Ascomycota</taxon>
        <taxon>Pezizomycotina</taxon>
        <taxon>Sordariomycetes</taxon>
        <taxon>Sordariomycetidae</taxon>
        <taxon>Sordariales</taxon>
        <taxon>Naviculisporaceae</taxon>
        <taxon>Rhypophila</taxon>
    </lineage>
</organism>
<dbReference type="AlphaFoldDB" id="A0AAN7AYB3"/>
<evidence type="ECO:0000313" key="3">
    <source>
        <dbReference type="Proteomes" id="UP001301769"/>
    </source>
</evidence>
<proteinExistence type="predicted"/>
<name>A0AAN7AYB3_9PEZI</name>
<protein>
    <submittedName>
        <fullName evidence="2">Uncharacterized protein</fullName>
    </submittedName>
</protein>
<reference evidence="2" key="2">
    <citation type="submission" date="2023-05" db="EMBL/GenBank/DDBJ databases">
        <authorList>
            <consortium name="Lawrence Berkeley National Laboratory"/>
            <person name="Steindorff A."/>
            <person name="Hensen N."/>
            <person name="Bonometti L."/>
            <person name="Westerberg I."/>
            <person name="Brannstrom I.O."/>
            <person name="Guillou S."/>
            <person name="Cros-Aarteil S."/>
            <person name="Calhoun S."/>
            <person name="Haridas S."/>
            <person name="Kuo A."/>
            <person name="Mondo S."/>
            <person name="Pangilinan J."/>
            <person name="Riley R."/>
            <person name="Labutti K."/>
            <person name="Andreopoulos B."/>
            <person name="Lipzen A."/>
            <person name="Chen C."/>
            <person name="Yanf M."/>
            <person name="Daum C."/>
            <person name="Ng V."/>
            <person name="Clum A."/>
            <person name="Ohm R."/>
            <person name="Martin F."/>
            <person name="Silar P."/>
            <person name="Natvig D."/>
            <person name="Lalanne C."/>
            <person name="Gautier V."/>
            <person name="Ament-Velasquez S.L."/>
            <person name="Kruys A."/>
            <person name="Hutchinson M.I."/>
            <person name="Powell A.J."/>
            <person name="Barry K."/>
            <person name="Miller A.N."/>
            <person name="Grigoriev I.V."/>
            <person name="Debuchy R."/>
            <person name="Gladieux P."/>
            <person name="Thoren M.H."/>
            <person name="Johannesson H."/>
        </authorList>
    </citation>
    <scope>NUCLEOTIDE SEQUENCE</scope>
    <source>
        <strain evidence="2">PSN293</strain>
    </source>
</reference>
<evidence type="ECO:0000313" key="2">
    <source>
        <dbReference type="EMBL" id="KAK4205911.1"/>
    </source>
</evidence>
<gene>
    <name evidence="2" type="ORF">QBC37DRAFT_245950</name>
</gene>
<dbReference type="Proteomes" id="UP001301769">
    <property type="component" value="Unassembled WGS sequence"/>
</dbReference>
<dbReference type="EMBL" id="MU858640">
    <property type="protein sequence ID" value="KAK4205911.1"/>
    <property type="molecule type" value="Genomic_DNA"/>
</dbReference>
<evidence type="ECO:0000256" key="1">
    <source>
        <dbReference type="SAM" id="MobiDB-lite"/>
    </source>
</evidence>